<keyword evidence="3" id="KW-1185">Reference proteome</keyword>
<proteinExistence type="predicted"/>
<feature type="compositionally biased region" description="Low complexity" evidence="1">
    <location>
        <begin position="59"/>
        <end position="89"/>
    </location>
</feature>
<evidence type="ECO:0000313" key="3">
    <source>
        <dbReference type="Proteomes" id="UP001219518"/>
    </source>
</evidence>
<evidence type="ECO:0000313" key="2">
    <source>
        <dbReference type="EMBL" id="KAK3914322.1"/>
    </source>
</evidence>
<comment type="caution">
    <text evidence="2">The sequence shown here is derived from an EMBL/GenBank/DDBJ whole genome shotgun (WGS) entry which is preliminary data.</text>
</comment>
<dbReference type="Proteomes" id="UP001219518">
    <property type="component" value="Unassembled WGS sequence"/>
</dbReference>
<name>A0AAE1H3V4_9NEOP</name>
<dbReference type="AlphaFoldDB" id="A0AAE1H3V4"/>
<feature type="region of interest" description="Disordered" evidence="1">
    <location>
        <begin position="52"/>
        <end position="107"/>
    </location>
</feature>
<dbReference type="EMBL" id="JAHWGI010000375">
    <property type="protein sequence ID" value="KAK3914322.1"/>
    <property type="molecule type" value="Genomic_DNA"/>
</dbReference>
<protein>
    <submittedName>
        <fullName evidence="2">N-glycosidase YbiA</fullName>
    </submittedName>
</protein>
<dbReference type="SUPFAM" id="SSF143990">
    <property type="entry name" value="YbiA-like"/>
    <property type="match status" value="1"/>
</dbReference>
<gene>
    <name evidence="2" type="ORF">KUF71_000772</name>
</gene>
<reference evidence="2" key="2">
    <citation type="journal article" date="2023" name="BMC Genomics">
        <title>Pest status, molecular evolution, and epigenetic factors derived from the genome assembly of Frankliniella fusca, a thysanopteran phytovirus vector.</title>
        <authorList>
            <person name="Catto M.A."/>
            <person name="Labadie P.E."/>
            <person name="Jacobson A.L."/>
            <person name="Kennedy G.G."/>
            <person name="Srinivasan R."/>
            <person name="Hunt B.G."/>
        </authorList>
    </citation>
    <scope>NUCLEOTIDE SEQUENCE</scope>
    <source>
        <strain evidence="2">PL_HMW_Pooled</strain>
    </source>
</reference>
<dbReference type="Gene3D" id="1.10.357.40">
    <property type="entry name" value="YbiA-like"/>
    <property type="match status" value="1"/>
</dbReference>
<sequence>MLVRSLINPCHTSRSTLDNDSGLALAVTTRSAVRNTENNTIIIRGNIPDTQQVHDTKTAASAAHAPALLPAPRRNTTDATETSQQQQQTHSGDPALAQPGLSSAVEPNPYKKRSMLLVRFRGIDWKDDSVLNADNVISNFSGNYLGFSNHYPLPILIDGKEYLSVQDALETNQFFLDPSFLGNTEESSNDETDNFTKFVKQLRLNCNRTLKKNALLFLRNCLTAKFSENSECKRLLLSTKGKLLIYQNKICQNELGVCVCSYCKDTKPLNLLGVELMALRQNLVNQMINININIRTHFPFVVLKEIATRNDIHFEIYVLALKLLIKFNP</sequence>
<reference evidence="2" key="1">
    <citation type="submission" date="2021-07" db="EMBL/GenBank/DDBJ databases">
        <authorList>
            <person name="Catto M.A."/>
            <person name="Jacobson A."/>
            <person name="Kennedy G."/>
            <person name="Labadie P."/>
            <person name="Hunt B.G."/>
            <person name="Srinivasan R."/>
        </authorList>
    </citation>
    <scope>NUCLEOTIDE SEQUENCE</scope>
    <source>
        <strain evidence="2">PL_HMW_Pooled</strain>
        <tissue evidence="2">Head</tissue>
    </source>
</reference>
<evidence type="ECO:0000256" key="1">
    <source>
        <dbReference type="SAM" id="MobiDB-lite"/>
    </source>
</evidence>
<accession>A0AAE1H3V4</accession>
<organism evidence="2 3">
    <name type="scientific">Frankliniella fusca</name>
    <dbReference type="NCBI Taxonomy" id="407009"/>
    <lineage>
        <taxon>Eukaryota</taxon>
        <taxon>Metazoa</taxon>
        <taxon>Ecdysozoa</taxon>
        <taxon>Arthropoda</taxon>
        <taxon>Hexapoda</taxon>
        <taxon>Insecta</taxon>
        <taxon>Pterygota</taxon>
        <taxon>Neoptera</taxon>
        <taxon>Paraneoptera</taxon>
        <taxon>Thysanoptera</taxon>
        <taxon>Terebrantia</taxon>
        <taxon>Thripoidea</taxon>
        <taxon>Thripidae</taxon>
        <taxon>Frankliniella</taxon>
    </lineage>
</organism>
<dbReference type="InterPro" id="IPR037238">
    <property type="entry name" value="YbiA-like_sf"/>
</dbReference>